<dbReference type="Gene3D" id="3.60.20.10">
    <property type="entry name" value="Glutamine Phosphoribosylpyrophosphate, subunit 1, domain 1"/>
    <property type="match status" value="1"/>
</dbReference>
<dbReference type="EMBL" id="JACDTQ010002752">
    <property type="protein sequence ID" value="KAF5915779.1"/>
    <property type="molecule type" value="Genomic_DNA"/>
</dbReference>
<dbReference type="InterPro" id="IPR003593">
    <property type="entry name" value="AAA+_ATPase"/>
</dbReference>
<evidence type="ECO:0000256" key="5">
    <source>
        <dbReference type="ARBA" id="ARBA00006493"/>
    </source>
</evidence>
<feature type="transmembrane region" description="Helical" evidence="40">
    <location>
        <begin position="221"/>
        <end position="241"/>
    </location>
</feature>
<dbReference type="PROSITE" id="PS50893">
    <property type="entry name" value="ABC_TRANSPORTER_2"/>
    <property type="match status" value="2"/>
</dbReference>
<evidence type="ECO:0000256" key="36">
    <source>
        <dbReference type="ARBA" id="ARBA00070707"/>
    </source>
</evidence>
<keyword evidence="22" id="KW-0653">Protein transport</keyword>
<organism evidence="43 44">
    <name type="scientific">Diceros bicornis minor</name>
    <name type="common">South-central black rhinoceros</name>
    <dbReference type="NCBI Taxonomy" id="77932"/>
    <lineage>
        <taxon>Eukaryota</taxon>
        <taxon>Metazoa</taxon>
        <taxon>Chordata</taxon>
        <taxon>Craniata</taxon>
        <taxon>Vertebrata</taxon>
        <taxon>Euteleostomi</taxon>
        <taxon>Mammalia</taxon>
        <taxon>Eutheria</taxon>
        <taxon>Laurasiatheria</taxon>
        <taxon>Perissodactyla</taxon>
        <taxon>Rhinocerotidae</taxon>
        <taxon>Diceros</taxon>
    </lineage>
</organism>
<feature type="transmembrane region" description="Helical" evidence="40">
    <location>
        <begin position="972"/>
        <end position="999"/>
    </location>
</feature>
<keyword evidence="27 40" id="KW-0472">Membrane</keyword>
<evidence type="ECO:0000256" key="13">
    <source>
        <dbReference type="ARBA" id="ARBA00022723"/>
    </source>
</evidence>
<dbReference type="GO" id="GO:0016887">
    <property type="term" value="F:ATP hydrolysis activity"/>
    <property type="evidence" value="ECO:0007669"/>
    <property type="project" value="InterPro"/>
</dbReference>
<keyword evidence="23" id="KW-0647">Proteasome</keyword>
<dbReference type="PANTHER" id="PTHR43394:SF14">
    <property type="entry name" value="TRANSPORTER 2, ATP BINDING CASSETTE SUBFAMILY B"/>
    <property type="match status" value="1"/>
</dbReference>
<dbReference type="InterPro" id="IPR023333">
    <property type="entry name" value="Proteasome_suB-type"/>
</dbReference>
<dbReference type="GO" id="GO:0042287">
    <property type="term" value="F:MHC protein binding"/>
    <property type="evidence" value="ECO:0007669"/>
    <property type="project" value="UniProtKB-ARBA"/>
</dbReference>
<evidence type="ECO:0000256" key="34">
    <source>
        <dbReference type="ARBA" id="ARBA00062900"/>
    </source>
</evidence>
<dbReference type="InterPro" id="IPR013305">
    <property type="entry name" value="ABC_Tap-like"/>
</dbReference>
<evidence type="ECO:0000256" key="18">
    <source>
        <dbReference type="ARBA" id="ARBA00022840"/>
    </source>
</evidence>
<evidence type="ECO:0000256" key="8">
    <source>
        <dbReference type="ARBA" id="ARBA00022448"/>
    </source>
</evidence>
<dbReference type="Proteomes" id="UP000551758">
    <property type="component" value="Unassembled WGS sequence"/>
</dbReference>
<feature type="transmembrane region" description="Helical" evidence="40">
    <location>
        <begin position="190"/>
        <end position="209"/>
    </location>
</feature>
<keyword evidence="9" id="KW-0963">Cytoplasm</keyword>
<dbReference type="Gene3D" id="3.40.50.300">
    <property type="entry name" value="P-loop containing nucleotide triphosphate hydrolases"/>
    <property type="match status" value="2"/>
</dbReference>
<keyword evidence="10" id="KW-0645">Protease</keyword>
<keyword evidence="14" id="KW-0547">Nucleotide-binding</keyword>
<dbReference type="GO" id="GO:0005654">
    <property type="term" value="C:nucleoplasm"/>
    <property type="evidence" value="ECO:0007669"/>
    <property type="project" value="UniProtKB-ARBA"/>
</dbReference>
<dbReference type="InterPro" id="IPR036640">
    <property type="entry name" value="ABC1_TM_sf"/>
</dbReference>
<evidence type="ECO:0000256" key="14">
    <source>
        <dbReference type="ARBA" id="ARBA00022741"/>
    </source>
</evidence>
<dbReference type="GO" id="GO:0051603">
    <property type="term" value="P:proteolysis involved in protein catabolic process"/>
    <property type="evidence" value="ECO:0007669"/>
    <property type="project" value="InterPro"/>
</dbReference>
<dbReference type="InterPro" id="IPR029055">
    <property type="entry name" value="Ntn_hydrolases_N"/>
</dbReference>
<feature type="domain" description="ABC transmembrane type-1" evidence="42">
    <location>
        <begin position="1073"/>
        <end position="1355"/>
    </location>
</feature>
<evidence type="ECO:0000256" key="12">
    <source>
        <dbReference type="ARBA" id="ARBA00022698"/>
    </source>
</evidence>
<evidence type="ECO:0000256" key="33">
    <source>
        <dbReference type="ARBA" id="ARBA00056462"/>
    </source>
</evidence>
<feature type="transmembrane region" description="Helical" evidence="40">
    <location>
        <begin position="20"/>
        <end position="40"/>
    </location>
</feature>
<dbReference type="PROSITE" id="PS50929">
    <property type="entry name" value="ABC_TM1F"/>
    <property type="match status" value="2"/>
</dbReference>
<dbReference type="GO" id="GO:0019885">
    <property type="term" value="P:antigen processing and presentation of endogenous peptide antigen via MHC class I"/>
    <property type="evidence" value="ECO:0007669"/>
    <property type="project" value="UniProtKB-ARBA"/>
</dbReference>
<dbReference type="GO" id="GO:0005524">
    <property type="term" value="F:ATP binding"/>
    <property type="evidence" value="ECO:0007669"/>
    <property type="project" value="UniProtKB-KW"/>
</dbReference>
<keyword evidence="18" id="KW-0067">ATP-binding</keyword>
<dbReference type="InterPro" id="IPR003439">
    <property type="entry name" value="ABC_transporter-like_ATP-bd"/>
</dbReference>
<feature type="domain" description="ABC transmembrane type-1" evidence="42">
    <location>
        <begin position="190"/>
        <end position="470"/>
    </location>
</feature>
<dbReference type="CDD" id="cd18590">
    <property type="entry name" value="ABC_6TM_TAP2"/>
    <property type="match status" value="1"/>
</dbReference>
<dbReference type="PANTHER" id="PTHR43394">
    <property type="entry name" value="ATP-DEPENDENT PERMEASE MDL1, MITOCHONDRIAL"/>
    <property type="match status" value="1"/>
</dbReference>
<dbReference type="SMART" id="SM00382">
    <property type="entry name" value="AAA"/>
    <property type="match status" value="2"/>
</dbReference>
<keyword evidence="26" id="KW-1064">Adaptive immunity</keyword>
<keyword evidence="29" id="KW-0539">Nucleus</keyword>
<dbReference type="PRINTS" id="PR01896">
    <property type="entry name" value="TAP1PROTEIN"/>
</dbReference>
<dbReference type="Pfam" id="PF00227">
    <property type="entry name" value="Proteasome"/>
    <property type="match status" value="1"/>
</dbReference>
<dbReference type="Gene3D" id="1.20.1560.10">
    <property type="entry name" value="ABC transporter type 1, transmembrane domain"/>
    <property type="match status" value="2"/>
</dbReference>
<proteinExistence type="inferred from homology"/>
<dbReference type="SUPFAM" id="SSF56235">
    <property type="entry name" value="N-terminal nucleophile aminohydrolases (Ntn hydrolases)"/>
    <property type="match status" value="1"/>
</dbReference>
<keyword evidence="8" id="KW-0813">Transport</keyword>
<comment type="subcellular location">
    <subcellularLocation>
        <location evidence="4">Endoplasmic reticulum membrane</location>
        <topology evidence="4">Multi-pass membrane protein</topology>
    </subcellularLocation>
    <subcellularLocation>
        <location evidence="3">Nucleus</location>
    </subcellularLocation>
</comment>
<comment type="subunit">
    <text evidence="34">The 26S proteasome consists of a 20S proteasome core and two 19S regulatory subunits. The 20S proteasome core is composed of 28 subunits that are arranged in four stacked rings, resulting in a barrel-shaped structure. The two end rings are each formed by seven alpha subunits, and the two central rings are each formed by seven beta subunits. The catalytic chamber with the active sites is on the inside of the barrel. Component of the immunoproteasome, where it displaces the equivalent housekeeping subunit PSMB5. Component of the spermatoproteasome, a form of the proteasome specifically found in testis. Directly interacts with POMP.</text>
</comment>
<name>A0A7J7EJ26_DICBM</name>
<evidence type="ECO:0000256" key="6">
    <source>
        <dbReference type="ARBA" id="ARBA00012039"/>
    </source>
</evidence>
<sequence>MAGSRSPAPCGCLCLSRASLAWLGTTLLLLADWVLLRPALPRIFSLLVPNALPLLRVWAVGLSRWAVLWLGARTVLRATVGSKSESAGVQGWLASLEPLAAALGLALPGLALFRELASWRVPRDAGSTRLLHWGSRFDAFVLSYAAALPAAALWHNLRRLWVPGDQGGSGDAVRRLLGCLGSEIRRLPPVLVLLVFSCLGEMAIPFFTGRLTGRILQDGSAAAFTQNIALMSILTIASAVLEFLGDGIYNSTMGRVHSHLHGEVFRAVLRQETEFFQQTQTGAITSRVTEDTSTLSESLSDQLSLLLWYLVRGLCLLGLMLWGSPSLTMVTLVALPLLFLLPKKLGKWQQTLAAQVQKSLAESSQVAIEVLSAMPTVRSFANEEGEAQKFRQKLQEMKTLNQKEALAYAVNLWTTSISGMLLKVGILYVGGQLVTSGAISSGNLVTFVLYQIQFTTAVEVLLSTYPRVQKAVGSSEKIFEYLDRIPCCPASGVLTSLNLEGLVQFQDVSFAYPNRPDVPVLQGLTFTLCPGEVTALVGPNGSGKSTVAALLQNLYQPTGGRLLLDGKPLPQYEHHYLHQRVAAVGQEPLLFGRSFQENITYGLIQKPTMEKVIAAAKKSGAHSFISELPQGYDTEVGETGSQLSGGQRQAVALARALIRNPHVLILDDATSALDANSQLRPTDFFQSLGGNGEKNIQIEMAHGTTTLAFKFQHGVIVAVDSRASAGSYIATLRVNKVIEINPYLLGTMSGCAADCQYWERLLAKECRLYYLRNGERISVSAASKLLSNMMCQYRGMGLSMGSMICGWDKKGPGLYYVNENGTRLSGNMFSTGSGNSYAYGVMDSGYRNNLSLEEAYDLGRRAIVHATHRDSYSGGVVNMYHMKEDGWVKVESTDVSDLLHQYREAKSDEKALTSHVYGNAMWLPDLRPWASLLLVDLALLWLLQGTLGDVLPPGFPGLWLEGTLRLVGLWGLLKLGGLLGFLGTLLPLLCLATPLFLSLRVLVPGALSAPPLRVASASWSWLLVGYGAAGLGWAVWAVLSPPGAQEREQGQENNRALMWRLLKLSRPDLPFLAAAFFFLVVAVLGETVIPYYSGRVIDILGSDFDPDAFVSAIFFMCLFSIGSSLSAGCRGSAFIFTMFRINLRIREQLFSSLLRQDLGFFQETKTGELNSRLNSDTTLMSRWLPLNANVLLRSLVKVVGLYSFMLSLSPRLTLLSLVHVPLNIAAEKVYNVRHQAVLWEIQDAVAKAGQVVREAVGGLQTVRSFGAEEQEVCRYKEALERCRQLWWQRDLERALYLLIRRMLHLGVQVLMLTCGLQQILAGDLTRGGLLSFLLYQEDVGSYVQTLVYMFGDMLSNVGAAEKVFHYLDRQPNLPPPGTLAPPTLQGLVEFQDVSFAYPNRPDQPVLKGLTFTLRPGQMTALVGPNGSGKSTVAALLQNLYQPTEGQLLLDGAPLPQYEHHYLHQQVALVGQEPVLLSGSVRDNIAYGLKSCSDEKVMAAAQAAKADEFIKEMERGLNTDVGEKGNQLAVGQKQRLAIARALVRDPRVLILDEATSALDVQCEQALQDWKSRGDRTVLVIAHRLQMIQSADQVLVLRQGELVDHAQLMEGQDPYSCLVQQFLED</sequence>
<comment type="catalytic activity">
    <reaction evidence="32">
        <text>a peptide antigen(in) + ATP + H2O = a peptide antigen(out) + ADP + phosphate + H(+)</text>
        <dbReference type="Rhea" id="RHEA:65972"/>
        <dbReference type="Rhea" id="RHEA-COMP:16941"/>
        <dbReference type="ChEBI" id="CHEBI:15377"/>
        <dbReference type="ChEBI" id="CHEBI:15378"/>
        <dbReference type="ChEBI" id="CHEBI:30616"/>
        <dbReference type="ChEBI" id="CHEBI:43474"/>
        <dbReference type="ChEBI" id="CHEBI:166823"/>
        <dbReference type="ChEBI" id="CHEBI:456216"/>
        <dbReference type="EC" id="7.4.2.14"/>
    </reaction>
    <physiologicalReaction direction="left-to-right" evidence="32">
        <dbReference type="Rhea" id="RHEA:65973"/>
    </physiologicalReaction>
</comment>
<dbReference type="Pfam" id="PF00664">
    <property type="entry name" value="ABC_membrane"/>
    <property type="match status" value="2"/>
</dbReference>
<feature type="transmembrane region" description="Helical" evidence="40">
    <location>
        <begin position="1190"/>
        <end position="1208"/>
    </location>
</feature>
<comment type="function">
    <text evidence="33">The proteasome is a multicatalytic proteinase complex which is characterized by its ability to cleave peptides with Arg, Phe, Tyr, Leu, and Glu adjacent to the leaving group at neutral or slightly basic pH. The proteasome has an ATP-dependent proteolytic activity. This subunit is involved in antigen processing to generate class I binding peptides. May participate in the generation of spliced peptides resulting from the ligation of two separate proteasomal cleavage products that are not contiguous in the parental protein. Required for adipocyte differentiation.</text>
</comment>
<keyword evidence="16" id="KW-0378">Hydrolase</keyword>
<dbReference type="FunFam" id="3.40.50.300:FF:000604">
    <property type="entry name" value="ABC transporter B family member 28"/>
    <property type="match status" value="1"/>
</dbReference>
<evidence type="ECO:0000256" key="23">
    <source>
        <dbReference type="ARBA" id="ARBA00022942"/>
    </source>
</evidence>
<dbReference type="GO" id="GO:0046872">
    <property type="term" value="F:metal ion binding"/>
    <property type="evidence" value="ECO:0007669"/>
    <property type="project" value="UniProtKB-KW"/>
</dbReference>
<evidence type="ECO:0000256" key="22">
    <source>
        <dbReference type="ARBA" id="ARBA00022927"/>
    </source>
</evidence>
<evidence type="ECO:0000256" key="7">
    <source>
        <dbReference type="ARBA" id="ARBA00016153"/>
    </source>
</evidence>
<feature type="transmembrane region" description="Helical" evidence="40">
    <location>
        <begin position="1019"/>
        <end position="1039"/>
    </location>
</feature>
<feature type="transmembrane region" description="Helical" evidence="40">
    <location>
        <begin position="92"/>
        <end position="113"/>
    </location>
</feature>
<evidence type="ECO:0000256" key="32">
    <source>
        <dbReference type="ARBA" id="ARBA00048240"/>
    </source>
</evidence>
<evidence type="ECO:0000256" key="16">
    <source>
        <dbReference type="ARBA" id="ARBA00022801"/>
    </source>
</evidence>
<evidence type="ECO:0000256" key="37">
    <source>
        <dbReference type="ARBA" id="ARBA00081444"/>
    </source>
</evidence>
<evidence type="ECO:0000259" key="42">
    <source>
        <dbReference type="PROSITE" id="PS50929"/>
    </source>
</evidence>
<evidence type="ECO:0000256" key="30">
    <source>
        <dbReference type="ARBA" id="ARBA00030591"/>
    </source>
</evidence>
<evidence type="ECO:0000256" key="9">
    <source>
        <dbReference type="ARBA" id="ARBA00022490"/>
    </source>
</evidence>
<feature type="transmembrane region" description="Helical" evidence="40">
    <location>
        <begin position="306"/>
        <end position="339"/>
    </location>
</feature>
<keyword evidence="21" id="KW-0391">Immunity</keyword>
<reference evidence="43 44" key="1">
    <citation type="journal article" date="2020" name="Mol. Biol. Evol.">
        <title>Interspecific Gene Flow and the Evolution of Specialization in Black and White Rhinoceros.</title>
        <authorList>
            <person name="Moodley Y."/>
            <person name="Westbury M.V."/>
            <person name="Russo I.M."/>
            <person name="Gopalakrishnan S."/>
            <person name="Rakotoarivelo A."/>
            <person name="Olsen R.A."/>
            <person name="Prost S."/>
            <person name="Tunstall T."/>
            <person name="Ryder O.A."/>
            <person name="Dalen L."/>
            <person name="Bruford M.W."/>
        </authorList>
    </citation>
    <scope>NUCLEOTIDE SEQUENCE [LARGE SCALE GENOMIC DNA]</scope>
    <source>
        <strain evidence="43">SBR-YM</strain>
        <tissue evidence="43">Skin</tissue>
    </source>
</reference>
<evidence type="ECO:0000256" key="11">
    <source>
        <dbReference type="ARBA" id="ARBA00022692"/>
    </source>
</evidence>
<evidence type="ECO:0000259" key="41">
    <source>
        <dbReference type="PROSITE" id="PS50893"/>
    </source>
</evidence>
<evidence type="ECO:0000256" key="1">
    <source>
        <dbReference type="ARBA" id="ARBA00001198"/>
    </source>
</evidence>
<evidence type="ECO:0000256" key="3">
    <source>
        <dbReference type="ARBA" id="ARBA00004123"/>
    </source>
</evidence>
<dbReference type="InterPro" id="IPR039421">
    <property type="entry name" value="Type_1_exporter"/>
</dbReference>
<dbReference type="PROSITE" id="PS00211">
    <property type="entry name" value="ABC_TRANSPORTER_1"/>
    <property type="match status" value="2"/>
</dbReference>
<comment type="similarity">
    <text evidence="5">Belongs to the ABC transporter superfamily. ABCB family. MHC peptide exporter (TC 3.A.1.209) subfamily.</text>
</comment>
<keyword evidence="20" id="KW-0571">Peptide transport</keyword>
<keyword evidence="44" id="KW-1185">Reference proteome</keyword>
<dbReference type="GO" id="GO:0015031">
    <property type="term" value="P:protein transport"/>
    <property type="evidence" value="ECO:0007669"/>
    <property type="project" value="UniProtKB-KW"/>
</dbReference>
<evidence type="ECO:0000256" key="10">
    <source>
        <dbReference type="ARBA" id="ARBA00022670"/>
    </source>
</evidence>
<dbReference type="InterPro" id="IPR001353">
    <property type="entry name" value="Proteasome_sua/b"/>
</dbReference>
<feature type="domain" description="ABC transporter" evidence="41">
    <location>
        <begin position="503"/>
        <end position="744"/>
    </location>
</feature>
<evidence type="ECO:0000256" key="24">
    <source>
        <dbReference type="ARBA" id="ARBA00022967"/>
    </source>
</evidence>
<dbReference type="NCBIfam" id="TIGR00958">
    <property type="entry name" value="3a01208"/>
    <property type="match status" value="2"/>
</dbReference>
<evidence type="ECO:0000256" key="20">
    <source>
        <dbReference type="ARBA" id="ARBA00022856"/>
    </source>
</evidence>
<evidence type="ECO:0000256" key="15">
    <source>
        <dbReference type="ARBA" id="ARBA00022782"/>
    </source>
</evidence>
<dbReference type="Pfam" id="PF00005">
    <property type="entry name" value="ABC_tran"/>
    <property type="match status" value="2"/>
</dbReference>
<evidence type="ECO:0000256" key="26">
    <source>
        <dbReference type="ARBA" id="ARBA00023130"/>
    </source>
</evidence>
<dbReference type="CDD" id="cd03761">
    <property type="entry name" value="proteasome_beta_type_5"/>
    <property type="match status" value="1"/>
</dbReference>
<keyword evidence="17" id="KW-0256">Endoplasmic reticulum</keyword>
<dbReference type="GO" id="GO:0015433">
    <property type="term" value="F:ABC-type peptide antigen transporter activity"/>
    <property type="evidence" value="ECO:0007669"/>
    <property type="project" value="UniProtKB-EC"/>
</dbReference>
<keyword evidence="11 40" id="KW-0812">Transmembrane</keyword>
<dbReference type="PROSITE" id="PS51476">
    <property type="entry name" value="PROTEASOME_BETA_2"/>
    <property type="match status" value="1"/>
</dbReference>
<evidence type="ECO:0000313" key="44">
    <source>
        <dbReference type="Proteomes" id="UP000551758"/>
    </source>
</evidence>
<dbReference type="GO" id="GO:0005839">
    <property type="term" value="C:proteasome core complex"/>
    <property type="evidence" value="ECO:0007669"/>
    <property type="project" value="InterPro"/>
</dbReference>
<dbReference type="GO" id="GO:0046978">
    <property type="term" value="F:TAP1 binding"/>
    <property type="evidence" value="ECO:0007669"/>
    <property type="project" value="UniProtKB-ARBA"/>
</dbReference>
<dbReference type="FunFam" id="1.20.1560.10:FF:000042">
    <property type="entry name" value="Antigen peptide transporter 2"/>
    <property type="match status" value="1"/>
</dbReference>
<evidence type="ECO:0000256" key="38">
    <source>
        <dbReference type="ARBA" id="ARBA00084058"/>
    </source>
</evidence>
<dbReference type="GO" id="GO:0045444">
    <property type="term" value="P:fat cell differentiation"/>
    <property type="evidence" value="ECO:0007669"/>
    <property type="project" value="UniProtKB-ARBA"/>
</dbReference>
<dbReference type="SUPFAM" id="SSF90123">
    <property type="entry name" value="ABC transporter transmembrane region"/>
    <property type="match status" value="2"/>
</dbReference>
<dbReference type="EC" id="3.4.25.1" evidence="6"/>
<dbReference type="InterPro" id="IPR017871">
    <property type="entry name" value="ABC_transporter-like_CS"/>
</dbReference>
<evidence type="ECO:0000256" key="28">
    <source>
        <dbReference type="ARBA" id="ARBA00023145"/>
    </source>
</evidence>
<dbReference type="FunFam" id="3.40.50.300:FF:000140">
    <property type="entry name" value="Lipid A export ATP-binding/permease protein MsbA"/>
    <property type="match status" value="1"/>
</dbReference>
<evidence type="ECO:0000256" key="29">
    <source>
        <dbReference type="ARBA" id="ARBA00023242"/>
    </source>
</evidence>
<feature type="transmembrane region" description="Helical" evidence="40">
    <location>
        <begin position="1112"/>
        <end position="1136"/>
    </location>
</feature>
<dbReference type="InterPro" id="IPR011527">
    <property type="entry name" value="ABC1_TM_dom"/>
</dbReference>
<dbReference type="FunFam" id="3.60.20.10:FF:000038">
    <property type="entry name" value="Proteasome subunit beta"/>
    <property type="match status" value="1"/>
</dbReference>
<comment type="catalytic activity">
    <reaction evidence="1">
        <text>Cleavage of peptide bonds with very broad specificity.</text>
        <dbReference type="EC" id="3.4.25.1"/>
    </reaction>
</comment>
<comment type="caution">
    <text evidence="43">The sequence shown here is derived from an EMBL/GenBank/DDBJ whole genome shotgun (WGS) entry which is preliminary data.</text>
</comment>
<evidence type="ECO:0000256" key="17">
    <source>
        <dbReference type="ARBA" id="ARBA00022824"/>
    </source>
</evidence>
<keyword evidence="15" id="KW-0221">Differentiation</keyword>
<dbReference type="GO" id="GO:0004298">
    <property type="term" value="F:threonine-type endopeptidase activity"/>
    <property type="evidence" value="ECO:0007669"/>
    <property type="project" value="UniProtKB-KW"/>
</dbReference>
<dbReference type="FunFam" id="1.20.1560.10:FF:000068">
    <property type="entry name" value="Transporter 1 ATP-binding cassette sub-family B"/>
    <property type="match status" value="1"/>
</dbReference>
<dbReference type="GO" id="GO:0005789">
    <property type="term" value="C:endoplasmic reticulum membrane"/>
    <property type="evidence" value="ECO:0007669"/>
    <property type="project" value="UniProtKB-SubCell"/>
</dbReference>
<keyword evidence="19" id="KW-0460">Magnesium</keyword>
<keyword evidence="24" id="KW-1278">Translocase</keyword>
<evidence type="ECO:0000256" key="40">
    <source>
        <dbReference type="SAM" id="Phobius"/>
    </source>
</evidence>
<evidence type="ECO:0000256" key="2">
    <source>
        <dbReference type="ARBA" id="ARBA00001946"/>
    </source>
</evidence>
<evidence type="ECO:0000313" key="43">
    <source>
        <dbReference type="EMBL" id="KAF5915779.1"/>
    </source>
</evidence>
<keyword evidence="12" id="KW-0888">Threonine protease</keyword>
<feature type="transmembrane region" description="Helical" evidence="40">
    <location>
        <begin position="133"/>
        <end position="154"/>
    </location>
</feature>
<accession>A0A7J7EJ26</accession>
<feature type="transmembrane region" description="Helical" evidence="40">
    <location>
        <begin position="1069"/>
        <end position="1092"/>
    </location>
</feature>
<dbReference type="GO" id="GO:0015421">
    <property type="term" value="F:ABC-type oligopeptide transporter activity"/>
    <property type="evidence" value="ECO:0007669"/>
    <property type="project" value="TreeGrafter"/>
</dbReference>
<keyword evidence="13" id="KW-0479">Metal-binding</keyword>
<dbReference type="InterPro" id="IPR027417">
    <property type="entry name" value="P-loop_NTPase"/>
</dbReference>
<dbReference type="EC" id="7.4.2.14" evidence="31"/>
<evidence type="ECO:0000256" key="39">
    <source>
        <dbReference type="ARBA" id="ARBA00084065"/>
    </source>
</evidence>
<evidence type="ECO:0000256" key="31">
    <source>
        <dbReference type="ARBA" id="ARBA00034522"/>
    </source>
</evidence>
<evidence type="ECO:0000256" key="4">
    <source>
        <dbReference type="ARBA" id="ARBA00004477"/>
    </source>
</evidence>
<dbReference type="PROSITE" id="PS00854">
    <property type="entry name" value="PROTEASOME_BETA_1"/>
    <property type="match status" value="1"/>
</dbReference>
<feature type="domain" description="ABC transporter" evidence="41">
    <location>
        <begin position="1388"/>
        <end position="1622"/>
    </location>
</feature>
<evidence type="ECO:0000256" key="21">
    <source>
        <dbReference type="ARBA" id="ARBA00022859"/>
    </source>
</evidence>
<evidence type="ECO:0000256" key="19">
    <source>
        <dbReference type="ARBA" id="ARBA00022842"/>
    </source>
</evidence>
<feature type="transmembrane region" description="Helical" evidence="40">
    <location>
        <begin position="405"/>
        <end position="430"/>
    </location>
</feature>
<protein>
    <recommendedName>
        <fullName evidence="36">Antigen peptide transporter 1</fullName>
        <ecNumber evidence="6">3.4.25.1</ecNumber>
        <ecNumber evidence="31">7.4.2.14</ecNumber>
    </recommendedName>
    <alternativeName>
        <fullName evidence="38">ATP-binding cassette sub-family B member 2</fullName>
    </alternativeName>
    <alternativeName>
        <fullName evidence="39">ATP-binding cassette sub-family B member 3</fullName>
    </alternativeName>
    <alternativeName>
        <fullName evidence="35">Antigen peptide transporter 2</fullName>
    </alternativeName>
    <alternativeName>
        <fullName evidence="37">Peptide transporter TAP1</fullName>
    </alternativeName>
    <alternativeName>
        <fullName evidence="7">Proteasome subunit beta type-8</fullName>
    </alternativeName>
    <alternativeName>
        <fullName evidence="30">Proteasome subunit beta-5i</fullName>
    </alternativeName>
</protein>
<gene>
    <name evidence="43" type="ORF">HPG69_018124</name>
</gene>
<evidence type="ECO:0000256" key="27">
    <source>
        <dbReference type="ARBA" id="ARBA00023136"/>
    </source>
</evidence>
<comment type="cofactor">
    <cofactor evidence="2">
        <name>Mg(2+)</name>
        <dbReference type="ChEBI" id="CHEBI:18420"/>
    </cofactor>
</comment>
<keyword evidence="28" id="KW-0865">Zymogen</keyword>
<dbReference type="GO" id="GO:0002250">
    <property type="term" value="P:adaptive immune response"/>
    <property type="evidence" value="ECO:0007669"/>
    <property type="project" value="UniProtKB-KW"/>
</dbReference>
<dbReference type="InterPro" id="IPR016050">
    <property type="entry name" value="Proteasome_bsu_CS"/>
</dbReference>
<evidence type="ECO:0000256" key="35">
    <source>
        <dbReference type="ARBA" id="ARBA00070706"/>
    </source>
</evidence>
<dbReference type="SUPFAM" id="SSF52540">
    <property type="entry name" value="P-loop containing nucleoside triphosphate hydrolases"/>
    <property type="match status" value="2"/>
</dbReference>
<keyword evidence="25 40" id="KW-1133">Transmembrane helix</keyword>
<evidence type="ECO:0000256" key="25">
    <source>
        <dbReference type="ARBA" id="ARBA00022989"/>
    </source>
</evidence>